<comment type="caution">
    <text evidence="6">The sequence shown here is derived from an EMBL/GenBank/DDBJ whole genome shotgun (WGS) entry which is preliminary data.</text>
</comment>
<dbReference type="Pfam" id="PF00109">
    <property type="entry name" value="ketoacyl-synt"/>
    <property type="match status" value="1"/>
</dbReference>
<dbReference type="InterPro" id="IPR009081">
    <property type="entry name" value="PP-bd_ACP"/>
</dbReference>
<dbReference type="InterPro" id="IPR014031">
    <property type="entry name" value="Ketoacyl_synth_C"/>
</dbReference>
<evidence type="ECO:0000259" key="4">
    <source>
        <dbReference type="PROSITE" id="PS50075"/>
    </source>
</evidence>
<dbReference type="EMBL" id="BAVR01000008">
    <property type="protein sequence ID" value="GAE87606.1"/>
    <property type="molecule type" value="Genomic_DNA"/>
</dbReference>
<dbReference type="SUPFAM" id="SSF56801">
    <property type="entry name" value="Acetyl-CoA synthetase-like"/>
    <property type="match status" value="1"/>
</dbReference>
<dbReference type="Gene3D" id="3.30.300.30">
    <property type="match status" value="1"/>
</dbReference>
<dbReference type="CDD" id="cd00833">
    <property type="entry name" value="PKS"/>
    <property type="match status" value="1"/>
</dbReference>
<dbReference type="PROSITE" id="PS50075">
    <property type="entry name" value="CARRIER"/>
    <property type="match status" value="1"/>
</dbReference>
<dbReference type="GO" id="GO:0004312">
    <property type="term" value="F:fatty acid synthase activity"/>
    <property type="evidence" value="ECO:0007669"/>
    <property type="project" value="TreeGrafter"/>
</dbReference>
<evidence type="ECO:0000259" key="5">
    <source>
        <dbReference type="PROSITE" id="PS52004"/>
    </source>
</evidence>
<proteinExistence type="predicted"/>
<keyword evidence="2" id="KW-0597">Phosphoprotein</keyword>
<keyword evidence="7" id="KW-1185">Reference proteome</keyword>
<dbReference type="PANTHER" id="PTHR43775:SF37">
    <property type="entry name" value="SI:DKEY-61P9.11"/>
    <property type="match status" value="1"/>
</dbReference>
<keyword evidence="3" id="KW-0808">Transferase</keyword>
<dbReference type="InterPro" id="IPR020845">
    <property type="entry name" value="AMP-binding_CS"/>
</dbReference>
<name>W4V329_9FIRM</name>
<dbReference type="PROSITE" id="PS00455">
    <property type="entry name" value="AMP_BINDING"/>
    <property type="match status" value="1"/>
</dbReference>
<dbReference type="InterPro" id="IPR000873">
    <property type="entry name" value="AMP-dep_synth/lig_dom"/>
</dbReference>
<dbReference type="RefSeq" id="WP_038287425.1">
    <property type="nucleotide sequence ID" value="NZ_BAVR01000008.1"/>
</dbReference>
<dbReference type="Gene3D" id="1.10.1240.100">
    <property type="match status" value="1"/>
</dbReference>
<dbReference type="GO" id="GO:0071770">
    <property type="term" value="P:DIM/DIP cell wall layer assembly"/>
    <property type="evidence" value="ECO:0007669"/>
    <property type="project" value="TreeGrafter"/>
</dbReference>
<dbReference type="InterPro" id="IPR042099">
    <property type="entry name" value="ANL_N_sf"/>
</dbReference>
<dbReference type="OrthoDB" id="9778383at2"/>
<evidence type="ECO:0000256" key="2">
    <source>
        <dbReference type="ARBA" id="ARBA00022553"/>
    </source>
</evidence>
<gene>
    <name evidence="6" type="ORF">JCM21531_991</name>
</gene>
<sequence length="1411" mass="158462">MSKKAILYGKTVNVPEEYDSISKLLIYVGEKYPHKGLTFISASGDEEFLSYSELLGYARRYLKTLHQRGVKQGDVVILEIDNSKEFYKTFWACVLGGIVVAPISQPTSWEPNSAGLLKLSKVWEVLKKPLILIEEPFRAQYQGLKDSGCFEGFEFISTQELENSEMEDDICYPGPDELVFLQFSSGSTGIPKGVKLTNRNILTNIIAISNRFESTENDTVFTWLPHTHDMGMFAQHLTPVKNGCNIMVFSPFTFVRSPYMFLKKITEHKGTWFCATNFGYDWMTRKISDDKLASLDLSSLRFVANGAEPISTLVIDNFVKKFSKCGFRENMMKPAYGMAEATVGVTMPKIGTPVRVERICRTKMINENIVATVENNNETDKIEFVHEGHPFDGVDVRIADENGNTLDEYMIGEIQIRGNNVTSGYYNNDEATKDLFIDGWLRTGDLGFMADSSLVVSGRIKDVIFVRGQNYFAHDLEEIIYELDTIDRGNIALVGHFNSKTQQEELLAFIKYKSSIEKFLPLRKSIIDKLHEALGVEITHVIPVSAIPKTTSGKVQRFQLRKNFENGEYDDLLREIEECIQKKQNKEKSIQQPRNELEMFLRESWSKILNIPEQSISIDDAFFALGGNSIKAYQLLDEISKHLKREVGSELLASCKTIRQISEYIEGMPSVDKNSAIELETDNRIDMDKAVAITGLALRLPGAKNQQEFWNNLCSKKDCISQISPKRKELSGKPEWNDWLGELEDIECFDNEFFEISAEEAKFMDPQQRLILETSYEALEDAGMIPGLEEERNIGVYSGISTNTYYQLLARYIEKYGAEKLHPNTMVGNMHNITAAIISHAYNFTGPALSIDTACSSFLAALHHAVEAIRHKSIEGAVVTSANILVVPIAHILSKTAGIVSSTKNARVFDKDADGTVLGEGVVVVYLEPLAKAIKENKNIYAVIRGSAINNDGYSLGIMAPNPKGQYKVLLEAYNDAKLSPGEIGYIEAHGTGTTIGDPIEVNALSKLFSEYNVEKSSNIGIGSVKTNIGHLLSASGGASLAKVLLCLKNKKLVPSLHMEEINPALQIEKTPFYVVQEVEEWKVKEGSTRKAGINSFGLGGTNVHLILEEWNQSHNIQKEKRKVNLLTLSAKSERALEVMIKQTEDMLRDLPELNIHDMCFTRNRYRKHYSYRAACVISENEKARTLEGIKRGQFLKGRSAKTCIYIGDLKKNCKDIPNLFDETSETFIKNFSEISECAKKHGITDLNHYNRNDLAHFTYWYSLVRALKDSGTNINEIYGVNSGQALADAANGKIDLQTALRMYFQEAEGILEENGADSKPQRIKSDIVLSICMQEELSDILPEEVQSKLKIVDFQPSPEGSFDSSLLTIIGELYVAGADFNWDYIYPDGLGKLMNLPSYPFEKKSFWISC</sequence>
<dbReference type="Pfam" id="PF02801">
    <property type="entry name" value="Ketoacyl-synt_C"/>
    <property type="match status" value="1"/>
</dbReference>
<keyword evidence="1" id="KW-0596">Phosphopantetheine</keyword>
<dbReference type="InterPro" id="IPR036736">
    <property type="entry name" value="ACP-like_sf"/>
</dbReference>
<reference evidence="6" key="1">
    <citation type="journal article" date="2014" name="Genome Announc.">
        <title>Draft Genome Sequence of Clostridium straminisolvens Strain JCM 21531T, Isolated from a Cellulose-Degrading Bacterial Community.</title>
        <authorList>
            <person name="Yuki M."/>
            <person name="Oshima K."/>
            <person name="Suda W."/>
            <person name="Sakamoto M."/>
            <person name="Kitamura K."/>
            <person name="Iida T."/>
            <person name="Hattori M."/>
            <person name="Ohkuma M."/>
        </authorList>
    </citation>
    <scope>NUCLEOTIDE SEQUENCE [LARGE SCALE GENOMIC DNA]</scope>
    <source>
        <strain evidence="6">JCM 21531</strain>
    </source>
</reference>
<dbReference type="SUPFAM" id="SSF47336">
    <property type="entry name" value="ACP-like"/>
    <property type="match status" value="1"/>
</dbReference>
<dbReference type="Pfam" id="PF00550">
    <property type="entry name" value="PP-binding"/>
    <property type="match status" value="1"/>
</dbReference>
<dbReference type="Gene3D" id="3.40.47.10">
    <property type="match status" value="1"/>
</dbReference>
<dbReference type="InterPro" id="IPR032821">
    <property type="entry name" value="PKS_assoc"/>
</dbReference>
<dbReference type="GO" id="GO:0016874">
    <property type="term" value="F:ligase activity"/>
    <property type="evidence" value="ECO:0007669"/>
    <property type="project" value="UniProtKB-KW"/>
</dbReference>
<dbReference type="GO" id="GO:0005886">
    <property type="term" value="C:plasma membrane"/>
    <property type="evidence" value="ECO:0007669"/>
    <property type="project" value="TreeGrafter"/>
</dbReference>
<evidence type="ECO:0000256" key="1">
    <source>
        <dbReference type="ARBA" id="ARBA00022450"/>
    </source>
</evidence>
<dbReference type="Gene3D" id="3.30.70.3290">
    <property type="match status" value="1"/>
</dbReference>
<dbReference type="Gene3D" id="1.10.1200.10">
    <property type="entry name" value="ACP-like"/>
    <property type="match status" value="1"/>
</dbReference>
<dbReference type="InterPro" id="IPR045851">
    <property type="entry name" value="AMP-bd_C_sf"/>
</dbReference>
<dbReference type="Pfam" id="PF16197">
    <property type="entry name" value="KAsynt_C_assoc"/>
    <property type="match status" value="1"/>
</dbReference>
<evidence type="ECO:0000313" key="6">
    <source>
        <dbReference type="EMBL" id="GAE87606.1"/>
    </source>
</evidence>
<dbReference type="InterPro" id="IPR050091">
    <property type="entry name" value="PKS_NRPS_Biosynth_Enz"/>
</dbReference>
<evidence type="ECO:0000256" key="3">
    <source>
        <dbReference type="ARBA" id="ARBA00022679"/>
    </source>
</evidence>
<dbReference type="Pfam" id="PF00501">
    <property type="entry name" value="AMP-binding"/>
    <property type="match status" value="1"/>
</dbReference>
<keyword evidence="6" id="KW-0436">Ligase</keyword>
<dbReference type="InterPro" id="IPR014030">
    <property type="entry name" value="Ketoacyl_synth_N"/>
</dbReference>
<feature type="domain" description="Ketosynthase family 3 (KS3)" evidence="5">
    <location>
        <begin position="688"/>
        <end position="1110"/>
    </location>
</feature>
<dbReference type="Gene3D" id="3.40.50.12780">
    <property type="entry name" value="N-terminal domain of ligase-like"/>
    <property type="match status" value="1"/>
</dbReference>
<accession>W4V329</accession>
<dbReference type="PANTHER" id="PTHR43775">
    <property type="entry name" value="FATTY ACID SYNTHASE"/>
    <property type="match status" value="1"/>
</dbReference>
<dbReference type="PROSITE" id="PS52004">
    <property type="entry name" value="KS3_2"/>
    <property type="match status" value="1"/>
</dbReference>
<dbReference type="InterPro" id="IPR016039">
    <property type="entry name" value="Thiolase-like"/>
</dbReference>
<dbReference type="SUPFAM" id="SSF53901">
    <property type="entry name" value="Thiolase-like"/>
    <property type="match status" value="1"/>
</dbReference>
<organism evidence="6 7">
    <name type="scientific">Acetivibrio straminisolvens JCM 21531</name>
    <dbReference type="NCBI Taxonomy" id="1294263"/>
    <lineage>
        <taxon>Bacteria</taxon>
        <taxon>Bacillati</taxon>
        <taxon>Bacillota</taxon>
        <taxon>Clostridia</taxon>
        <taxon>Eubacteriales</taxon>
        <taxon>Oscillospiraceae</taxon>
        <taxon>Acetivibrio</taxon>
    </lineage>
</organism>
<feature type="domain" description="Carrier" evidence="4">
    <location>
        <begin position="592"/>
        <end position="669"/>
    </location>
</feature>
<dbReference type="GO" id="GO:0006633">
    <property type="term" value="P:fatty acid biosynthetic process"/>
    <property type="evidence" value="ECO:0007669"/>
    <property type="project" value="TreeGrafter"/>
</dbReference>
<dbReference type="SMART" id="SM00825">
    <property type="entry name" value="PKS_KS"/>
    <property type="match status" value="1"/>
</dbReference>
<protein>
    <submittedName>
        <fullName evidence="6">Long-chain-fatty-acid-CoA ligase</fullName>
    </submittedName>
</protein>
<dbReference type="GO" id="GO:0005737">
    <property type="term" value="C:cytoplasm"/>
    <property type="evidence" value="ECO:0007669"/>
    <property type="project" value="TreeGrafter"/>
</dbReference>
<dbReference type="InterPro" id="IPR020841">
    <property type="entry name" value="PKS_Beta-ketoAc_synthase_dom"/>
</dbReference>
<dbReference type="Proteomes" id="UP000019109">
    <property type="component" value="Unassembled WGS sequence"/>
</dbReference>
<evidence type="ECO:0000313" key="7">
    <source>
        <dbReference type="Proteomes" id="UP000019109"/>
    </source>
</evidence>
<dbReference type="STRING" id="1294263.JCM21531_991"/>